<keyword evidence="1" id="KW-1133">Transmembrane helix</keyword>
<dbReference type="HOGENOM" id="CLU_159285_4_0_6"/>
<reference evidence="2 3" key="1">
    <citation type="journal article" date="2008" name="J. Bacteriol.">
        <title>Insights into plant cell wall degradation from the genome sequence of the soil bacterium Cellvibrio japonicus.</title>
        <authorList>
            <person name="Deboy R.T."/>
            <person name="Mongodin E.F."/>
            <person name="Fouts D.E."/>
            <person name="Tailford L.E."/>
            <person name="Khouri H."/>
            <person name="Emerson J.B."/>
            <person name="Mohamoud Y."/>
            <person name="Watkins K."/>
            <person name="Henrissat B."/>
            <person name="Gilbert H.J."/>
            <person name="Nelson K.E."/>
        </authorList>
    </citation>
    <scope>NUCLEOTIDE SEQUENCE [LARGE SCALE GENOMIC DNA]</scope>
    <source>
        <strain evidence="2 3">Ueda107</strain>
    </source>
</reference>
<organism evidence="2 3">
    <name type="scientific">Cellvibrio japonicus (strain Ueda107)</name>
    <name type="common">Pseudomonas fluorescens subsp. cellulosa</name>
    <dbReference type="NCBI Taxonomy" id="498211"/>
    <lineage>
        <taxon>Bacteria</taxon>
        <taxon>Pseudomonadati</taxon>
        <taxon>Pseudomonadota</taxon>
        <taxon>Gammaproteobacteria</taxon>
        <taxon>Cellvibrionales</taxon>
        <taxon>Cellvibrionaceae</taxon>
        <taxon>Cellvibrio</taxon>
    </lineage>
</organism>
<gene>
    <name evidence="2" type="ordered locus">CJA_2311</name>
</gene>
<dbReference type="STRING" id="498211.CJA_2311"/>
<dbReference type="KEGG" id="cja:CJA_2311"/>
<dbReference type="Proteomes" id="UP000001036">
    <property type="component" value="Chromosome"/>
</dbReference>
<keyword evidence="1" id="KW-0812">Transmembrane</keyword>
<feature type="transmembrane region" description="Helical" evidence="1">
    <location>
        <begin position="61"/>
        <end position="80"/>
    </location>
</feature>
<feature type="transmembrane region" description="Helical" evidence="1">
    <location>
        <begin position="87"/>
        <end position="108"/>
    </location>
</feature>
<keyword evidence="3" id="KW-1185">Reference proteome</keyword>
<proteinExistence type="predicted"/>
<sequence>MLLLMSARSSSVSSATPSGRHILIRITAAILGGYVFIWGFIGLALAGLYALGMPFHDAEHLSSMLGFLLYLTVFLWAFAVRSLSRAWLVLVGGGVLMTILASLIQHWLV</sequence>
<dbReference type="eggNOG" id="ENOG50331SB">
    <property type="taxonomic scope" value="Bacteria"/>
</dbReference>
<protein>
    <submittedName>
        <fullName evidence="2">Putative iron uptake protein</fullName>
    </submittedName>
</protein>
<feature type="transmembrane region" description="Helical" evidence="1">
    <location>
        <begin position="22"/>
        <end position="49"/>
    </location>
</feature>
<name>B3PJU9_CELJU</name>
<evidence type="ECO:0000313" key="3">
    <source>
        <dbReference type="Proteomes" id="UP000001036"/>
    </source>
</evidence>
<evidence type="ECO:0000313" key="2">
    <source>
        <dbReference type="EMBL" id="ACE83831.1"/>
    </source>
</evidence>
<evidence type="ECO:0000256" key="1">
    <source>
        <dbReference type="SAM" id="Phobius"/>
    </source>
</evidence>
<accession>B3PJU9</accession>
<keyword evidence="1" id="KW-0472">Membrane</keyword>
<dbReference type="EMBL" id="CP000934">
    <property type="protein sequence ID" value="ACE83831.1"/>
    <property type="molecule type" value="Genomic_DNA"/>
</dbReference>
<dbReference type="AlphaFoldDB" id="B3PJU9"/>